<dbReference type="OrthoDB" id="4188745at2759"/>
<protein>
    <submittedName>
        <fullName evidence="1">Uncharacterized protein</fullName>
    </submittedName>
</protein>
<evidence type="ECO:0000313" key="1">
    <source>
        <dbReference type="EMBL" id="EGC45025.1"/>
    </source>
</evidence>
<proteinExistence type="predicted"/>
<dbReference type="HOGENOM" id="CLU_2003233_0_0_1"/>
<dbReference type="VEuPathDB" id="FungiDB:I7I53_04204"/>
<dbReference type="STRING" id="544711.F0UFX6"/>
<gene>
    <name evidence="1" type="ORF">HCEG_04240</name>
</gene>
<dbReference type="EMBL" id="DS990638">
    <property type="protein sequence ID" value="EGC45025.1"/>
    <property type="molecule type" value="Genomic_DNA"/>
</dbReference>
<name>F0UFX6_AJEC8</name>
<dbReference type="AlphaFoldDB" id="F0UFX6"/>
<reference evidence="2" key="1">
    <citation type="submission" date="2008-07" db="EMBL/GenBank/DDBJ databases">
        <title>Annotation of Ajellomyces capsulatus strain H88.</title>
        <authorList>
            <person name="Champion M."/>
            <person name="Cuomo C."/>
            <person name="Ma L.-J."/>
            <person name="Henn M.R."/>
            <person name="Sil A."/>
            <person name="Goldman B."/>
            <person name="Young S.K."/>
            <person name="Kodira C.D."/>
            <person name="Zeng Q."/>
            <person name="Koehrsen M."/>
            <person name="Alvarado L."/>
            <person name="Berlin A."/>
            <person name="Borenstein D."/>
            <person name="Chen Z."/>
            <person name="Engels R."/>
            <person name="Freedman E."/>
            <person name="Gellesch M."/>
            <person name="Goldberg J."/>
            <person name="Griggs A."/>
            <person name="Gujja S."/>
            <person name="Heiman D."/>
            <person name="Hepburn T."/>
            <person name="Howarth C."/>
            <person name="Jen D."/>
            <person name="Larson L."/>
            <person name="Lewis B."/>
            <person name="Mehta T."/>
            <person name="Park D."/>
            <person name="Pearson M."/>
            <person name="Roberts A."/>
            <person name="Saif S."/>
            <person name="Shea T."/>
            <person name="Shenoy N."/>
            <person name="Sisk P."/>
            <person name="Stolte C."/>
            <person name="Sykes S."/>
            <person name="Walk T."/>
            <person name="White J."/>
            <person name="Yandava C."/>
            <person name="Klein B."/>
            <person name="McEwen J.G."/>
            <person name="Puccia R."/>
            <person name="Goldman G.H."/>
            <person name="Felipe M.S."/>
            <person name="Nino-Vega G."/>
            <person name="San-Blas G."/>
            <person name="Taylor J."/>
            <person name="Mendoza L."/>
            <person name="Galagan J."/>
            <person name="Nusbaum C."/>
            <person name="Birren B."/>
        </authorList>
    </citation>
    <scope>NUCLEOTIDE SEQUENCE [LARGE SCALE GENOMIC DNA]</scope>
    <source>
        <strain evidence="2">H88</strain>
    </source>
</reference>
<accession>F0UFX6</accession>
<dbReference type="Proteomes" id="UP000008142">
    <property type="component" value="Unassembled WGS sequence"/>
</dbReference>
<organism evidence="2">
    <name type="scientific">Ajellomyces capsulatus (strain H88)</name>
    <name type="common">Darling's disease fungus</name>
    <name type="synonym">Histoplasma capsulatum</name>
    <dbReference type="NCBI Taxonomy" id="544711"/>
    <lineage>
        <taxon>Eukaryota</taxon>
        <taxon>Fungi</taxon>
        <taxon>Dikarya</taxon>
        <taxon>Ascomycota</taxon>
        <taxon>Pezizomycotina</taxon>
        <taxon>Eurotiomycetes</taxon>
        <taxon>Eurotiomycetidae</taxon>
        <taxon>Onygenales</taxon>
        <taxon>Ajellomycetaceae</taxon>
        <taxon>Histoplasma</taxon>
    </lineage>
</organism>
<evidence type="ECO:0000313" key="2">
    <source>
        <dbReference type="Proteomes" id="UP000008142"/>
    </source>
</evidence>
<sequence length="124" mass="14549">MASQRSCHFIQEVFYDKYKMHSEDAQNSNLNSYISDNTDFDSEYVDEESNSTHSNSEEPLFNELLLLTDQSNILLAKITLLHMKGEDKKLYNSEPLLNLLRHFLSITIDDEIFTSKFEKLKDIY</sequence>